<accession>A0A0E3LFE3</accession>
<keyword evidence="3 4" id="KW-0413">Isomerase</keyword>
<dbReference type="SMR" id="A0A0E3LFE3"/>
<proteinExistence type="inferred from homology"/>
<dbReference type="Proteomes" id="UP000033058">
    <property type="component" value="Chromosome"/>
</dbReference>
<sequence length="241" mass="27488">MIITGHLILVRHGEPGLKPGERLSGWIDIPLSRKGIEEALECAKALENIEIDIAFASDLVRTQETLFIILSGQKKTGVVVHEKTEDKVPPEKLDWYSYPEKLGEDLIPVYTTPALNERYYGKLQGRKKQKMEEKYGAEQVANWRWNFEPGPPEGESLKAVYERTVPYFRKKVMPALEGGKNVLICAHQSSLRALVKYIEDISDKDIREVRLSTGELAIYHFSEGKLVRENEELGPELKRNI</sequence>
<name>A0A0E3LFE3_METMZ</name>
<dbReference type="InterPro" id="IPR029033">
    <property type="entry name" value="His_PPase_superfam"/>
</dbReference>
<evidence type="ECO:0000256" key="7">
    <source>
        <dbReference type="PIRSR" id="PIRSR613078-3"/>
    </source>
</evidence>
<feature type="binding site" evidence="4 6">
    <location>
        <position position="61"/>
    </location>
    <ligand>
        <name>substrate</name>
    </ligand>
</feature>
<dbReference type="AlphaFoldDB" id="A0A0E3LFE3"/>
<dbReference type="EMBL" id="CP009509">
    <property type="protein sequence ID" value="AKB40621.1"/>
    <property type="molecule type" value="Genomic_DNA"/>
</dbReference>
<feature type="active site" description="Tele-phosphohistidine intermediate" evidence="4 5">
    <location>
        <position position="12"/>
    </location>
</feature>
<dbReference type="UniPathway" id="UPA00109">
    <property type="reaction ID" value="UER00186"/>
</dbReference>
<comment type="catalytic activity">
    <reaction evidence="4">
        <text>(2R)-2-phosphoglycerate = (2R)-3-phosphoglycerate</text>
        <dbReference type="Rhea" id="RHEA:15901"/>
        <dbReference type="ChEBI" id="CHEBI:58272"/>
        <dbReference type="ChEBI" id="CHEBI:58289"/>
        <dbReference type="EC" id="5.4.2.11"/>
    </reaction>
</comment>
<evidence type="ECO:0000313" key="9">
    <source>
        <dbReference type="Proteomes" id="UP000033058"/>
    </source>
</evidence>
<dbReference type="RefSeq" id="WP_011034894.1">
    <property type="nucleotide sequence ID" value="NZ_CP009509.1"/>
</dbReference>
<comment type="function">
    <text evidence="4">Catalyzes the interconversion of 2-phosphoglycerate and 3-phosphoglycerate.</text>
</comment>
<keyword evidence="2 4" id="KW-0324">Glycolysis</keyword>
<feature type="binding site" evidence="4 6">
    <location>
        <begin position="24"/>
        <end position="25"/>
    </location>
    <ligand>
        <name>substrate</name>
    </ligand>
</feature>
<evidence type="ECO:0000313" key="8">
    <source>
        <dbReference type="EMBL" id="AKB40621.1"/>
    </source>
</evidence>
<feature type="binding site" evidence="4 6">
    <location>
        <position position="128"/>
    </location>
    <ligand>
        <name>substrate</name>
    </ligand>
</feature>
<evidence type="ECO:0000256" key="3">
    <source>
        <dbReference type="ARBA" id="ARBA00023235"/>
    </source>
</evidence>
<dbReference type="HOGENOM" id="CLU_033323_1_4_2"/>
<dbReference type="GO" id="GO:0006094">
    <property type="term" value="P:gluconeogenesis"/>
    <property type="evidence" value="ECO:0007669"/>
    <property type="project" value="UniProtKB-UniRule"/>
</dbReference>
<dbReference type="Pfam" id="PF00300">
    <property type="entry name" value="His_Phos_1"/>
    <property type="match status" value="2"/>
</dbReference>
<protein>
    <recommendedName>
        <fullName evidence="4">2,3-bisphosphoglycerate-dependent phosphoglycerate mutase</fullName>
        <shortName evidence="4">BPG-dependent PGAM</shortName>
        <shortName evidence="4">PGAM</shortName>
        <shortName evidence="4">Phosphoglyceromutase</shortName>
        <shortName evidence="4">dPGM</shortName>
        <ecNumber evidence="4">5.4.2.11</ecNumber>
    </recommendedName>
</protein>
<dbReference type="EC" id="5.4.2.11" evidence="4"/>
<dbReference type="CDD" id="cd07067">
    <property type="entry name" value="HP_PGM_like"/>
    <property type="match status" value="1"/>
</dbReference>
<gene>
    <name evidence="4" type="primary">gpmA</name>
    <name evidence="8" type="ORF">MSMAW_1630</name>
</gene>
<feature type="binding site" evidence="4 6">
    <location>
        <begin position="117"/>
        <end position="120"/>
    </location>
    <ligand>
        <name>substrate</name>
    </ligand>
</feature>
<comment type="caution">
    <text evidence="4">Lacks conserved residue(s) required for the propagation of feature annotation.</text>
</comment>
<dbReference type="GO" id="GO:0006096">
    <property type="term" value="P:glycolytic process"/>
    <property type="evidence" value="ECO:0007669"/>
    <property type="project" value="UniProtKB-UniRule"/>
</dbReference>
<comment type="pathway">
    <text evidence="4">Carbohydrate degradation; glycolysis; pyruvate from D-glyceraldehyde 3-phosphate: step 3/5.</text>
</comment>
<evidence type="ECO:0000256" key="4">
    <source>
        <dbReference type="HAMAP-Rule" id="MF_01039"/>
    </source>
</evidence>
<feature type="active site" description="Proton donor/acceptor" evidence="4 5">
    <location>
        <position position="117"/>
    </location>
</feature>
<keyword evidence="4" id="KW-0312">Gluconeogenesis</keyword>
<dbReference type="GO" id="GO:0004619">
    <property type="term" value="F:phosphoglycerate mutase activity"/>
    <property type="evidence" value="ECO:0007669"/>
    <property type="project" value="UniProtKB-UniRule"/>
</dbReference>
<evidence type="ECO:0000256" key="2">
    <source>
        <dbReference type="ARBA" id="ARBA00023152"/>
    </source>
</evidence>
<evidence type="ECO:0000256" key="5">
    <source>
        <dbReference type="PIRSR" id="PIRSR613078-1"/>
    </source>
</evidence>
<evidence type="ECO:0000256" key="1">
    <source>
        <dbReference type="ARBA" id="ARBA00006717"/>
    </source>
</evidence>
<dbReference type="HAMAP" id="MF_01039">
    <property type="entry name" value="PGAM_GpmA"/>
    <property type="match status" value="1"/>
</dbReference>
<dbReference type="SMART" id="SM00855">
    <property type="entry name" value="PGAM"/>
    <property type="match status" value="1"/>
</dbReference>
<dbReference type="SUPFAM" id="SSF53254">
    <property type="entry name" value="Phosphoglycerate mutase-like"/>
    <property type="match status" value="1"/>
</dbReference>
<dbReference type="InterPro" id="IPR013078">
    <property type="entry name" value="His_Pase_superF_clade-1"/>
</dbReference>
<dbReference type="GeneID" id="24851338"/>
<evidence type="ECO:0000256" key="6">
    <source>
        <dbReference type="PIRSR" id="PIRSR613078-2"/>
    </source>
</evidence>
<feature type="site" description="Transition state stabilizer" evidence="4 7">
    <location>
        <position position="187"/>
    </location>
</feature>
<comment type="similarity">
    <text evidence="1 4">Belongs to the phosphoglycerate mutase family. BPG-dependent PGAM subfamily.</text>
</comment>
<reference evidence="8 9" key="1">
    <citation type="submission" date="2014-07" db="EMBL/GenBank/DDBJ databases">
        <title>Methanogenic archaea and the global carbon cycle.</title>
        <authorList>
            <person name="Henriksen J.R."/>
            <person name="Luke J."/>
            <person name="Reinhart S."/>
            <person name="Benedict M.N."/>
            <person name="Youngblut N.D."/>
            <person name="Metcalf M.E."/>
            <person name="Whitaker R.J."/>
            <person name="Metcalf W.W."/>
        </authorList>
    </citation>
    <scope>NUCLEOTIDE SEQUENCE [LARGE SCALE GENOMIC DNA]</scope>
    <source>
        <strain evidence="8 9">WWM610</strain>
    </source>
</reference>
<organism evidence="8 9">
    <name type="scientific">Methanosarcina mazei WWM610</name>
    <dbReference type="NCBI Taxonomy" id="1434117"/>
    <lineage>
        <taxon>Archaea</taxon>
        <taxon>Methanobacteriati</taxon>
        <taxon>Methanobacteriota</taxon>
        <taxon>Stenosarchaea group</taxon>
        <taxon>Methanomicrobia</taxon>
        <taxon>Methanosarcinales</taxon>
        <taxon>Methanosarcinaceae</taxon>
        <taxon>Methanosarcina</taxon>
    </lineage>
</organism>
<dbReference type="InterPro" id="IPR005952">
    <property type="entry name" value="Phosphogly_mut1"/>
</dbReference>
<dbReference type="Gene3D" id="3.40.50.1240">
    <property type="entry name" value="Phosphoglycerate mutase-like"/>
    <property type="match status" value="1"/>
</dbReference>
<dbReference type="PANTHER" id="PTHR11931">
    <property type="entry name" value="PHOSPHOGLYCERATE MUTASE"/>
    <property type="match status" value="1"/>
</dbReference>
<dbReference type="PATRIC" id="fig|1434117.4.peg.2080"/>